<dbReference type="EMBL" id="LHPF02000020">
    <property type="protein sequence ID" value="PSC70419.1"/>
    <property type="molecule type" value="Genomic_DNA"/>
</dbReference>
<dbReference type="PANTHER" id="PTHR11571">
    <property type="entry name" value="GLUTATHIONE S-TRANSFERASE"/>
    <property type="match status" value="1"/>
</dbReference>
<protein>
    <recommendedName>
        <fullName evidence="3">glutathione transferase</fullName>
        <ecNumber evidence="3">2.5.1.18</ecNumber>
    </recommendedName>
</protein>
<dbReference type="SFLD" id="SFLDG00363">
    <property type="entry name" value="AMPS_(cytGST):_Alpha-__Mu-__Pi"/>
    <property type="match status" value="1"/>
</dbReference>
<dbReference type="SFLD" id="SFLDS00019">
    <property type="entry name" value="Glutathione_Transferase_(cytos"/>
    <property type="match status" value="1"/>
</dbReference>
<dbReference type="AlphaFoldDB" id="A0A2P6V8K4"/>
<accession>A0A2P6V8K4</accession>
<reference evidence="8 9" key="1">
    <citation type="journal article" date="2018" name="Plant J.">
        <title>Genome sequences of Chlorella sorokiniana UTEX 1602 and Micractinium conductrix SAG 241.80: implications to maltose excretion by a green alga.</title>
        <authorList>
            <person name="Arriola M.B."/>
            <person name="Velmurugan N."/>
            <person name="Zhang Y."/>
            <person name="Plunkett M.H."/>
            <person name="Hondzo H."/>
            <person name="Barney B.M."/>
        </authorList>
    </citation>
    <scope>NUCLEOTIDE SEQUENCE [LARGE SCALE GENOMIC DNA]</scope>
    <source>
        <strain evidence="8 9">SAG 241.80</strain>
    </source>
</reference>
<evidence type="ECO:0000256" key="2">
    <source>
        <dbReference type="ARBA" id="ARBA00005861"/>
    </source>
</evidence>
<keyword evidence="9" id="KW-1185">Reference proteome</keyword>
<keyword evidence="8" id="KW-0282">Flagellum</keyword>
<gene>
    <name evidence="8" type="ORF">C2E20_6153</name>
</gene>
<dbReference type="OrthoDB" id="422574at2759"/>
<proteinExistence type="inferred from homology"/>
<dbReference type="Gene3D" id="3.40.30.10">
    <property type="entry name" value="Glutaredoxin"/>
    <property type="match status" value="1"/>
</dbReference>
<dbReference type="InterPro" id="IPR004045">
    <property type="entry name" value="Glutathione_S-Trfase_N"/>
</dbReference>
<dbReference type="InterPro" id="IPR040079">
    <property type="entry name" value="Glutathione_S-Trfase"/>
</dbReference>
<dbReference type="SUPFAM" id="SSF47616">
    <property type="entry name" value="GST C-terminal domain-like"/>
    <property type="match status" value="1"/>
</dbReference>
<dbReference type="Pfam" id="PF02798">
    <property type="entry name" value="GST_N"/>
    <property type="match status" value="1"/>
</dbReference>
<evidence type="ECO:0000256" key="3">
    <source>
        <dbReference type="ARBA" id="ARBA00012452"/>
    </source>
</evidence>
<comment type="caution">
    <text evidence="8">The sequence shown here is derived from an EMBL/GenBank/DDBJ whole genome shotgun (WGS) entry which is preliminary data.</text>
</comment>
<dbReference type="Pfam" id="PF14497">
    <property type="entry name" value="GST_C_3"/>
    <property type="match status" value="1"/>
</dbReference>
<evidence type="ECO:0000259" key="6">
    <source>
        <dbReference type="PROSITE" id="PS50404"/>
    </source>
</evidence>
<dbReference type="EC" id="2.5.1.18" evidence="3"/>
<sequence>MSKPAIVYFPVKGAAEVIRLTLAAAGVDFENENLPGTEVLKQDLDTYSFGQCPRYHDADCDLVQTPAILRYLARKHDLYGGSGSIVEQARIDQLLDGMQDLRPKIMPLVYRDAFQTDEARAEFWGTHAEPEAAKGQCRGAHMLYIDAFVAKHGKDGFAVGGQLSVADLVLFDLVELHQRVFGERFDKQYPAMAAHHAKIGVLPAVADYLASALRPEK</sequence>
<dbReference type="CDD" id="cd03192">
    <property type="entry name" value="GST_C_Sigma_like"/>
    <property type="match status" value="1"/>
</dbReference>
<comment type="function">
    <text evidence="1">Conjugation of reduced glutathione to a wide number of exogenous and endogenous hydrophobic electrophiles.</text>
</comment>
<comment type="similarity">
    <text evidence="2">Belongs to the GST superfamily. Mu family.</text>
</comment>
<dbReference type="GO" id="GO:0006749">
    <property type="term" value="P:glutathione metabolic process"/>
    <property type="evidence" value="ECO:0007669"/>
    <property type="project" value="TreeGrafter"/>
</dbReference>
<evidence type="ECO:0000259" key="7">
    <source>
        <dbReference type="PROSITE" id="PS50405"/>
    </source>
</evidence>
<evidence type="ECO:0000256" key="1">
    <source>
        <dbReference type="ARBA" id="ARBA00003701"/>
    </source>
</evidence>
<dbReference type="STRING" id="554055.A0A2P6V8K4"/>
<keyword evidence="4" id="KW-0808">Transferase</keyword>
<dbReference type="InterPro" id="IPR036249">
    <property type="entry name" value="Thioredoxin-like_sf"/>
</dbReference>
<evidence type="ECO:0000313" key="8">
    <source>
        <dbReference type="EMBL" id="PSC70419.1"/>
    </source>
</evidence>
<name>A0A2P6V8K4_9CHLO</name>
<dbReference type="PROSITE" id="PS50405">
    <property type="entry name" value="GST_CTER"/>
    <property type="match status" value="1"/>
</dbReference>
<dbReference type="GO" id="GO:0004364">
    <property type="term" value="F:glutathione transferase activity"/>
    <property type="evidence" value="ECO:0007669"/>
    <property type="project" value="UniProtKB-EC"/>
</dbReference>
<evidence type="ECO:0000256" key="4">
    <source>
        <dbReference type="ARBA" id="ARBA00022679"/>
    </source>
</evidence>
<evidence type="ECO:0000256" key="5">
    <source>
        <dbReference type="ARBA" id="ARBA00047960"/>
    </source>
</evidence>
<dbReference type="Gene3D" id="1.20.1050.10">
    <property type="match status" value="1"/>
</dbReference>
<comment type="catalytic activity">
    <reaction evidence="5">
        <text>RX + glutathione = an S-substituted glutathione + a halide anion + H(+)</text>
        <dbReference type="Rhea" id="RHEA:16437"/>
        <dbReference type="ChEBI" id="CHEBI:15378"/>
        <dbReference type="ChEBI" id="CHEBI:16042"/>
        <dbReference type="ChEBI" id="CHEBI:17792"/>
        <dbReference type="ChEBI" id="CHEBI:57925"/>
        <dbReference type="ChEBI" id="CHEBI:90779"/>
        <dbReference type="EC" id="2.5.1.18"/>
    </reaction>
</comment>
<feature type="domain" description="GST C-terminal" evidence="7">
    <location>
        <begin position="84"/>
        <end position="217"/>
    </location>
</feature>
<dbReference type="InterPro" id="IPR004046">
    <property type="entry name" value="GST_C"/>
</dbReference>
<feature type="domain" description="GST N-terminal" evidence="6">
    <location>
        <begin position="2"/>
        <end position="80"/>
    </location>
</feature>
<keyword evidence="8" id="KW-0969">Cilium</keyword>
<evidence type="ECO:0000313" key="9">
    <source>
        <dbReference type="Proteomes" id="UP000239649"/>
    </source>
</evidence>
<dbReference type="Proteomes" id="UP000239649">
    <property type="component" value="Unassembled WGS sequence"/>
</dbReference>
<organism evidence="8 9">
    <name type="scientific">Micractinium conductrix</name>
    <dbReference type="NCBI Taxonomy" id="554055"/>
    <lineage>
        <taxon>Eukaryota</taxon>
        <taxon>Viridiplantae</taxon>
        <taxon>Chlorophyta</taxon>
        <taxon>core chlorophytes</taxon>
        <taxon>Trebouxiophyceae</taxon>
        <taxon>Chlorellales</taxon>
        <taxon>Chlorellaceae</taxon>
        <taxon>Chlorella clade</taxon>
        <taxon>Micractinium</taxon>
    </lineage>
</organism>
<dbReference type="InterPro" id="IPR010987">
    <property type="entry name" value="Glutathione-S-Trfase_C-like"/>
</dbReference>
<dbReference type="SUPFAM" id="SSF52833">
    <property type="entry name" value="Thioredoxin-like"/>
    <property type="match status" value="1"/>
</dbReference>
<keyword evidence="8" id="KW-0966">Cell projection</keyword>
<dbReference type="PROSITE" id="PS50404">
    <property type="entry name" value="GST_NTER"/>
    <property type="match status" value="1"/>
</dbReference>
<dbReference type="InterPro" id="IPR036282">
    <property type="entry name" value="Glutathione-S-Trfase_C_sf"/>
</dbReference>
<dbReference type="PANTHER" id="PTHR11571:SF222">
    <property type="entry name" value="GLUTATHIONE TRANSFERASE"/>
    <property type="match status" value="1"/>
</dbReference>
<dbReference type="InterPro" id="IPR050213">
    <property type="entry name" value="GST_superfamily"/>
</dbReference>